<dbReference type="OrthoDB" id="2657661at2759"/>
<feature type="compositionally biased region" description="Polar residues" evidence="1">
    <location>
        <begin position="132"/>
        <end position="147"/>
    </location>
</feature>
<keyword evidence="4" id="KW-1185">Reference proteome</keyword>
<evidence type="ECO:0000256" key="2">
    <source>
        <dbReference type="SAM" id="Phobius"/>
    </source>
</evidence>
<gene>
    <name evidence="3" type="ORF">HYDPIDRAFT_189512</name>
</gene>
<dbReference type="EMBL" id="KN839861">
    <property type="protein sequence ID" value="KIJ61621.1"/>
    <property type="molecule type" value="Genomic_DNA"/>
</dbReference>
<evidence type="ECO:0000313" key="3">
    <source>
        <dbReference type="EMBL" id="KIJ61621.1"/>
    </source>
</evidence>
<evidence type="ECO:0000256" key="1">
    <source>
        <dbReference type="SAM" id="MobiDB-lite"/>
    </source>
</evidence>
<reference evidence="3 4" key="1">
    <citation type="submission" date="2014-04" db="EMBL/GenBank/DDBJ databases">
        <title>Evolutionary Origins and Diversification of the Mycorrhizal Mutualists.</title>
        <authorList>
            <consortium name="DOE Joint Genome Institute"/>
            <consortium name="Mycorrhizal Genomics Consortium"/>
            <person name="Kohler A."/>
            <person name="Kuo A."/>
            <person name="Nagy L.G."/>
            <person name="Floudas D."/>
            <person name="Copeland A."/>
            <person name="Barry K.W."/>
            <person name="Cichocki N."/>
            <person name="Veneault-Fourrey C."/>
            <person name="LaButti K."/>
            <person name="Lindquist E.A."/>
            <person name="Lipzen A."/>
            <person name="Lundell T."/>
            <person name="Morin E."/>
            <person name="Murat C."/>
            <person name="Riley R."/>
            <person name="Ohm R."/>
            <person name="Sun H."/>
            <person name="Tunlid A."/>
            <person name="Henrissat B."/>
            <person name="Grigoriev I.V."/>
            <person name="Hibbett D.S."/>
            <person name="Martin F."/>
        </authorList>
    </citation>
    <scope>NUCLEOTIDE SEQUENCE [LARGE SCALE GENOMIC DNA]</scope>
    <source>
        <strain evidence="3 4">MD-312</strain>
    </source>
</reference>
<keyword evidence="2" id="KW-1133">Transmembrane helix</keyword>
<name>A0A0C9WBZ3_9AGAM</name>
<accession>A0A0C9WBZ3</accession>
<dbReference type="AlphaFoldDB" id="A0A0C9WBZ3"/>
<dbReference type="Proteomes" id="UP000053820">
    <property type="component" value="Unassembled WGS sequence"/>
</dbReference>
<keyword evidence="2" id="KW-0812">Transmembrane</keyword>
<sequence>MAHIVNIAGGVRAVLCIAPRHLAVLWALCRRKLIVLVKLCWWLLSGFQCGHRTLEGQCSPPIKGGLTHASIDHITHHAERSSAQASSNEFLEATLPGTAFPGVLALVPKDPEERVISTNLTANGVGDLPTLPSATTLSAGTQPSSASRRPLSGETARPPPGVTNPKSVLPIRTRSSAPKNLVICAMSTARVGRYDRGVMVPKGANDYSIPEMTTSFSHHPAPTGWVAYTHPEGALYYYHPRMRMFTDADLSLSDVTRKVEDYARFIYDLLEQKDAHPPLDELQLVIELIPTDTAVVGGYYFVNPRNRCLFWLDDFNAEFILQECKGVTSLAHKRYEIEAHYWRHVDLFPHASMLSADALDSLQQLVLFAISDAITSNVSNASAFSADVLTKILSIRDAVKVVNGEIQTPESKCYVARIMNHFMHNSFLNFHGERGARLCRDQTVHGDTFHERSALMTFLSPLLFRAPYVHIRSLHGLYVDSLVNIYDWGLFLDKLNKEVQDFNLLATVLLNANVGFLAINSVDLGSGRSLSQVASYMSMVSSFGSMVLGVMLVRQSYTQSPNLADDAVRVTLRPATRFLLTYFLQKQSLLTGLVHPKYGLETLAIAFSLPYALLMWGMIFFMVAFFAESFHTPDVVSAVPVASIGDEGEKSSLAPGMRETLVTRAPVTSVPEIISNMPTRHQTAVAGFVVRRAKRKYHDDGNDSATPPKVPNQLQWRSGAIAVTEEDQA</sequence>
<feature type="transmembrane region" description="Helical" evidence="2">
    <location>
        <begin position="603"/>
        <end position="627"/>
    </location>
</feature>
<proteinExistence type="predicted"/>
<protein>
    <submittedName>
        <fullName evidence="3">Uncharacterized protein</fullName>
    </submittedName>
</protein>
<organism evidence="3 4">
    <name type="scientific">Hydnomerulius pinastri MD-312</name>
    <dbReference type="NCBI Taxonomy" id="994086"/>
    <lineage>
        <taxon>Eukaryota</taxon>
        <taxon>Fungi</taxon>
        <taxon>Dikarya</taxon>
        <taxon>Basidiomycota</taxon>
        <taxon>Agaricomycotina</taxon>
        <taxon>Agaricomycetes</taxon>
        <taxon>Agaricomycetidae</taxon>
        <taxon>Boletales</taxon>
        <taxon>Boletales incertae sedis</taxon>
        <taxon>Leucogyrophana</taxon>
    </lineage>
</organism>
<feature type="region of interest" description="Disordered" evidence="1">
    <location>
        <begin position="127"/>
        <end position="171"/>
    </location>
</feature>
<dbReference type="HOGENOM" id="CLU_379941_0_0_1"/>
<evidence type="ECO:0000313" key="4">
    <source>
        <dbReference type="Proteomes" id="UP000053820"/>
    </source>
</evidence>
<keyword evidence="2" id="KW-0472">Membrane</keyword>